<dbReference type="SUPFAM" id="SSF48726">
    <property type="entry name" value="Immunoglobulin"/>
    <property type="match status" value="25"/>
</dbReference>
<gene>
    <name evidence="7" type="ORF">XAT740_LOCUS44311</name>
</gene>
<evidence type="ECO:0000256" key="2">
    <source>
        <dbReference type="ARBA" id="ARBA00022490"/>
    </source>
</evidence>
<dbReference type="CDD" id="cd00096">
    <property type="entry name" value="Ig"/>
    <property type="match status" value="2"/>
</dbReference>
<dbReference type="GO" id="GO:0005737">
    <property type="term" value="C:cytoplasm"/>
    <property type="evidence" value="ECO:0007669"/>
    <property type="project" value="UniProtKB-SubCell"/>
</dbReference>
<keyword evidence="8" id="KW-1185">Reference proteome</keyword>
<dbReference type="InterPro" id="IPR013098">
    <property type="entry name" value="Ig_I-set"/>
</dbReference>
<keyword evidence="2" id="KW-0963">Cytoplasm</keyword>
<keyword evidence="3" id="KW-0597">Phosphoprotein</keyword>
<dbReference type="PROSITE" id="PS50835">
    <property type="entry name" value="IG_LIKE"/>
    <property type="match status" value="15"/>
</dbReference>
<feature type="domain" description="Ig-like" evidence="6">
    <location>
        <begin position="2576"/>
        <end position="2670"/>
    </location>
</feature>
<feature type="domain" description="Ig-like" evidence="6">
    <location>
        <begin position="1726"/>
        <end position="1810"/>
    </location>
</feature>
<feature type="domain" description="Ig-like" evidence="6">
    <location>
        <begin position="789"/>
        <end position="866"/>
    </location>
</feature>
<comment type="subcellular location">
    <subcellularLocation>
        <location evidence="1">Cytoplasm</location>
    </subcellularLocation>
</comment>
<feature type="domain" description="Ig-like" evidence="6">
    <location>
        <begin position="1263"/>
        <end position="1350"/>
    </location>
</feature>
<feature type="domain" description="Ig-like" evidence="6">
    <location>
        <begin position="2764"/>
        <end position="2859"/>
    </location>
</feature>
<feature type="non-terminal residue" evidence="7">
    <location>
        <position position="3111"/>
    </location>
</feature>
<feature type="domain" description="Ig-like" evidence="6">
    <location>
        <begin position="2188"/>
        <end position="2282"/>
    </location>
</feature>
<dbReference type="InterPro" id="IPR013783">
    <property type="entry name" value="Ig-like_fold"/>
</dbReference>
<keyword evidence="4" id="KW-1015">Disulfide bond</keyword>
<dbReference type="SMART" id="SM00408">
    <property type="entry name" value="IGc2"/>
    <property type="match status" value="21"/>
</dbReference>
<dbReference type="PANTHER" id="PTHR35971">
    <property type="entry name" value="SI:DKEY-31G6.6"/>
    <property type="match status" value="1"/>
</dbReference>
<evidence type="ECO:0000256" key="5">
    <source>
        <dbReference type="SAM" id="MobiDB-lite"/>
    </source>
</evidence>
<feature type="compositionally biased region" description="Low complexity" evidence="5">
    <location>
        <begin position="946"/>
        <end position="977"/>
    </location>
</feature>
<evidence type="ECO:0000313" key="8">
    <source>
        <dbReference type="Proteomes" id="UP000663828"/>
    </source>
</evidence>
<dbReference type="Proteomes" id="UP000663828">
    <property type="component" value="Unassembled WGS sequence"/>
</dbReference>
<evidence type="ECO:0000256" key="4">
    <source>
        <dbReference type="ARBA" id="ARBA00023157"/>
    </source>
</evidence>
<feature type="domain" description="Ig-like" evidence="6">
    <location>
        <begin position="1633"/>
        <end position="1720"/>
    </location>
</feature>
<feature type="domain" description="Ig-like" evidence="6">
    <location>
        <begin position="1541"/>
        <end position="1625"/>
    </location>
</feature>
<feature type="domain" description="Ig-like" evidence="6">
    <location>
        <begin position="2003"/>
        <end position="2090"/>
    </location>
</feature>
<feature type="non-terminal residue" evidence="7">
    <location>
        <position position="1"/>
    </location>
</feature>
<feature type="region of interest" description="Disordered" evidence="5">
    <location>
        <begin position="3076"/>
        <end position="3111"/>
    </location>
</feature>
<proteinExistence type="predicted"/>
<accession>A0A815YAX1</accession>
<evidence type="ECO:0000256" key="3">
    <source>
        <dbReference type="ARBA" id="ARBA00022553"/>
    </source>
</evidence>
<dbReference type="EMBL" id="CAJNOR010005597">
    <property type="protein sequence ID" value="CAF1569177.1"/>
    <property type="molecule type" value="Genomic_DNA"/>
</dbReference>
<dbReference type="InterPro" id="IPR052385">
    <property type="entry name" value="Obscurin/Obscurin-like_Reg"/>
</dbReference>
<dbReference type="Gene3D" id="2.60.40.10">
    <property type="entry name" value="Immunoglobulins"/>
    <property type="match status" value="28"/>
</dbReference>
<evidence type="ECO:0000313" key="7">
    <source>
        <dbReference type="EMBL" id="CAF1569177.1"/>
    </source>
</evidence>
<feature type="domain" description="Ig-like" evidence="6">
    <location>
        <begin position="1448"/>
        <end position="1535"/>
    </location>
</feature>
<protein>
    <recommendedName>
        <fullName evidence="6">Ig-like domain-containing protein</fullName>
    </recommendedName>
</protein>
<name>A0A815YAX1_ADIRI</name>
<evidence type="ECO:0000259" key="6">
    <source>
        <dbReference type="PROSITE" id="PS50835"/>
    </source>
</evidence>
<feature type="domain" description="Ig-like" evidence="6">
    <location>
        <begin position="1078"/>
        <end position="1163"/>
    </location>
</feature>
<comment type="caution">
    <text evidence="7">The sequence shown here is derived from an EMBL/GenBank/DDBJ whole genome shotgun (WGS) entry which is preliminary data.</text>
</comment>
<feature type="domain" description="Ig-like" evidence="6">
    <location>
        <begin position="1818"/>
        <end position="1905"/>
    </location>
</feature>
<dbReference type="InterPro" id="IPR036179">
    <property type="entry name" value="Ig-like_dom_sf"/>
</dbReference>
<dbReference type="InterPro" id="IPR003598">
    <property type="entry name" value="Ig_sub2"/>
</dbReference>
<feature type="domain" description="Ig-like" evidence="6">
    <location>
        <begin position="2296"/>
        <end position="2372"/>
    </location>
</feature>
<organism evidence="7 8">
    <name type="scientific">Adineta ricciae</name>
    <name type="common">Rotifer</name>
    <dbReference type="NCBI Taxonomy" id="249248"/>
    <lineage>
        <taxon>Eukaryota</taxon>
        <taxon>Metazoa</taxon>
        <taxon>Spiralia</taxon>
        <taxon>Gnathifera</taxon>
        <taxon>Rotifera</taxon>
        <taxon>Eurotatoria</taxon>
        <taxon>Bdelloidea</taxon>
        <taxon>Adinetida</taxon>
        <taxon>Adinetidae</taxon>
        <taxon>Adineta</taxon>
    </lineage>
</organism>
<feature type="domain" description="Ig-like" evidence="6">
    <location>
        <begin position="1911"/>
        <end position="1995"/>
    </location>
</feature>
<dbReference type="InterPro" id="IPR007110">
    <property type="entry name" value="Ig-like_dom"/>
</dbReference>
<dbReference type="SMART" id="SM00409">
    <property type="entry name" value="IG"/>
    <property type="match status" value="29"/>
</dbReference>
<dbReference type="InterPro" id="IPR003599">
    <property type="entry name" value="Ig_sub"/>
</dbReference>
<dbReference type="PANTHER" id="PTHR35971:SF5">
    <property type="entry name" value="OBSCURIN LIKE CYTOSKELETAL ADAPTOR 1"/>
    <property type="match status" value="1"/>
</dbReference>
<reference evidence="7" key="1">
    <citation type="submission" date="2021-02" db="EMBL/GenBank/DDBJ databases">
        <authorList>
            <person name="Nowell W R."/>
        </authorList>
    </citation>
    <scope>NUCLEOTIDE SEQUENCE</scope>
</reference>
<feature type="region of interest" description="Disordered" evidence="5">
    <location>
        <begin position="946"/>
        <end position="982"/>
    </location>
</feature>
<dbReference type="Pfam" id="PF07679">
    <property type="entry name" value="I-set"/>
    <property type="match status" value="18"/>
</dbReference>
<evidence type="ECO:0000256" key="1">
    <source>
        <dbReference type="ARBA" id="ARBA00004496"/>
    </source>
</evidence>
<sequence>CQFDAVPEEPFVFLHNEQPIVPDSRITTTVEDNKYTIVVKDLPPGEDEGVYTLKSDHLILDTPTITVAAEEKKPETETTTVVEEEETITIVPEQQQPETIVQQEEIEKIVVETKKPEEVPVHEVEENTTVTLTIEKPQSTPTKDVHLFKDGEEVKASDHVKLTATSPTTTEVQIVKAKPEDEGEYSVIIDNKEQPLVKLKVHPKPVIRQEMQLPKTRFNEKETLTIVCQFDAVPEEPFVFLHNEQPIVPDSRITTTVEDNKYTIVVKDLRPGEDEGVYTLKSDHLILDTPTITVDVDEKKPEIETRVVVEEEEETIAVTPQQPEVTEVVEEQVQEIKKAPEMPVQEVEETSTVTLTIEKPQGTTTKDVVLLKNGEELKPSDHVKITSKSPTTTEVEIKKVTLEDEGDYTVKVKGAEQPLVRLKVHPKPVIRQEMQLPKTRFNEKETLTIVCQFDAVPEEPFVFLHNEQPIVPDSRITTTVEDNKYTIVVKDLRPGEDEGVYTLKSDHLILDTPSITVDAQPKKPETETTTIEEETITIETPQPPTTTTEQVVEEVEEIVEEVSKVDEAPKEDETHHSEIEIPIVKVPEGDTITIRIPDSKTTESNEINLYINDQPIKTSVEEDTRITIEKDGQTDNYVVVSDAKPEDIGRYTVEFNGKLQPLCMLEITPGRPKKSEVEIPIKQGVVEEVVEEEIEEQPVTEIPTHEVIEGDSVNLTIERPKDTDVKQTFLLQNDQRLDQNTRLTIQPASPTTTEITLLNVKPTDEGVYSIQFGNQPSQKLMNLKVLPKPIVHDSLHLPKEVFDQGETLTIVCEFDKKPDENLTWKLNDLPLNQLKDDRITIETSDDGKSYTLTVKDLRPKEDQGIYKLENSHLVLETPFVRVIENIEEEKEETTILVEDEETESFELQKKPKVEEIPEEQPKNITQEIVPEEVVEQQVPVQEEVVQSTPEPVPEAQSEQVPVQEEEAQPVTEPVPETQVEEQKPQPKFVKLLKPNKTILLEGEQLVLEGELDSIPTKVQLYINGQPVPEDRVKTDINDKKIKFTLDNIKLDESGDYNAKINDEVDSPPVSITVNADLPTFVKNLTINKQQADAGDTLNFECTLNKPFDEIVWLKDGQPIEADAHIQFTKDGPKLTMTIKDAKPEDHTGTYSVRVKDVESEKVKAMVTKKLPKFIKDLKPNKTTLTEGEQLILECELDTAPTTAQLQINGQPVPEDRVKTEVKDKKIKFTLDNIKLDEAGDFNVKVNDEVDGKPVTITVNADIPKFVKNLTINKKEFETGETLNFECTLNKPFDEVVWLKDGQPVEENAHIQFTKDGPKLKMTIKDAKPEDHTGTYSVRVKEVESDKVPVAVTKKVPKFVKDLKANKTTLTEGEQLILECELDTVPTTAQLQINGQPIPEDRVKAEVKDKKIKFTLDNIKLDEAGDYNLKVNDEVDSKPVSITVNADIPKFVKNLTINKKQFDMGETLNFECTLNKPFDDIVWLKDGQPIEENAQIQFTKDGPKLKLTIKDAKPEDHTGTYSVRVKEVESDKVPVTVTKKVPKFVKELKANKTTLTEGEQLILECELDMAPTDVKLLINGEEVPEDRVKTEVKDKKVKFTLDNIKLDEAGDYNVKVNNEVDSKPVSITVNADIPKFVKNLSINKKQFDMGETLNFECTLNKPFDDIVWLKDGQPIEEDAHIQFTQDGPKLKLTIKDAKPEDHTGTYSVRVKEVESDKVPVTVTKKVPKFVKELKANKTTLTEGEQLILECELDTAPTDVKLLINGEEVPKDRVKTEVQDKKIKFTLDNIKLDEAGDYNVKVNNEVDSKPVSITVNADIPKFVKNLTINKKQFDMGETLNFECTLNKPFDDIVWLKDGQPIEENAHIQFTKDGPKLKLTIKDAKPEDHTGTYSVRVKDIESDKVPVTVTKKIPKFVKELKANKTTLTEGEQLILECELDMAPTDVKLLINGEEVPEDRVKSEVKDKKIKFTLDNIKLDEAGDYNVKVNNEVDSKPVSITVNADIPKFVKNLTINKKQFDRGETLNFECTLNKPFDDIVWLKDGQPIEENAHIQFTKDGPKLKLTIKDAQPEDHTGTYSVRVKEVESDKVPVTVTKKVPKFVKELKANKTTLTEGEQLILECELDMAPESVELKLNGESLPNDRIKPEIKDKKLKFTLDNIELNEAGDYTVKINDEVDSKPVSITVNADIPKFVKNLTINKKQFEVGETLNFECTLNKPFNEIVWMKDGQPIEEDAHIQFTQDGPKLKLTIKDAQPEDHTGTYSVRVKQVESDKVPVVVQEKPLTFVKDLKAVKTTLDENETLEFSCQLSRPLKPNETVQWYRNEVQIPIEQDYPNQQINLEIPDVQPTMSGEYRLEIVSPGQPKPLKSSSIKITIKPEQIKFVKPLHALKNPLNEDETLVLECELDKPTYKSVVFFLNDKPLNENEDDRVKITQTGNKWQIQITNVKQDIDQGEYTVTINEKLTSPKVKVTVLKPLTFVHDLTVSNSQPTTEETITFECELSQPLPSGDVKDLSFTLNGKSLSNDQTKRLKINISSSSPKISITLTNVKLTVDQGDYQLKVLHPQEIQSQIVTVTIRPKPIEVLQPLQPEKADTYEDDTLLLSTKLKNVPENPTIVWLKDDQPLTIDNKRIRSIPSRDGQQFKLSVDNVQLDQSGTYALQINDEKITECDVEIKSVPLKTVVPLKIIGTPVVNGNVDLEIELNRANVPFIWMKDETPLESQPTPVKDQTKYRLKLSKLTLDDSGIYSINFNDGELVEQVKLSVALPPLDFVEQLKCLPSDDVEEGSDILLQCILNRPIDDESIPIVLTKNNKPLTASDSERVKIERDGPTVKVHLTNVRPDDAGTYKVTVDKTKDTSARLKVHDKPLAIVEQLHLVNPSDDQNTVEESKPFELFIRYNKPVKNLILNRDNKRLPTDKRIQIVYEDDSSAVRIRFDAAQADDKGKYETTVKDSTISDKDGLRSQTVTIIVKSLPVLFTSDIEVSVPDKDKIPEKTETTLTTTINQEKGKVKWFLNDKEIKEDQNHKITIKNLQRQLTIKSTVIADSGIYSVKSEDDQRTIEITIKDDLRFTKELTPTEVNATEGKDKEVSFECETSKSTPVQWYHDQQKLSPTE</sequence>
<feature type="domain" description="Ig-like" evidence="6">
    <location>
        <begin position="2096"/>
        <end position="2180"/>
    </location>
</feature>